<evidence type="ECO:0000313" key="2">
    <source>
        <dbReference type="Proteomes" id="UP000276133"/>
    </source>
</evidence>
<name>A0A3M7QHY7_BRAPC</name>
<proteinExistence type="predicted"/>
<evidence type="ECO:0000313" key="1">
    <source>
        <dbReference type="EMBL" id="RNA10754.1"/>
    </source>
</evidence>
<reference evidence="1 2" key="1">
    <citation type="journal article" date="2018" name="Sci. Rep.">
        <title>Genomic signatures of local adaptation to the degree of environmental predictability in rotifers.</title>
        <authorList>
            <person name="Franch-Gras L."/>
            <person name="Hahn C."/>
            <person name="Garcia-Roger E.M."/>
            <person name="Carmona M.J."/>
            <person name="Serra M."/>
            <person name="Gomez A."/>
        </authorList>
    </citation>
    <scope>NUCLEOTIDE SEQUENCE [LARGE SCALE GENOMIC DNA]</scope>
    <source>
        <strain evidence="1">HYR1</strain>
    </source>
</reference>
<dbReference type="Proteomes" id="UP000276133">
    <property type="component" value="Unassembled WGS sequence"/>
</dbReference>
<gene>
    <name evidence="1" type="ORF">BpHYR1_002715</name>
</gene>
<dbReference type="AlphaFoldDB" id="A0A3M7QHY7"/>
<organism evidence="1 2">
    <name type="scientific">Brachionus plicatilis</name>
    <name type="common">Marine rotifer</name>
    <name type="synonym">Brachionus muelleri</name>
    <dbReference type="NCBI Taxonomy" id="10195"/>
    <lineage>
        <taxon>Eukaryota</taxon>
        <taxon>Metazoa</taxon>
        <taxon>Spiralia</taxon>
        <taxon>Gnathifera</taxon>
        <taxon>Rotifera</taxon>
        <taxon>Eurotatoria</taxon>
        <taxon>Monogononta</taxon>
        <taxon>Pseudotrocha</taxon>
        <taxon>Ploima</taxon>
        <taxon>Brachionidae</taxon>
        <taxon>Brachionus</taxon>
    </lineage>
</organism>
<sequence>MSESFYVNYFDFVIVVKLVLVKIQSNYAKIRINNSNELLIRIPQVVISSLWVNKAIKPIEANLKSIMKK</sequence>
<protein>
    <submittedName>
        <fullName evidence="1">Uncharacterized protein</fullName>
    </submittedName>
</protein>
<comment type="caution">
    <text evidence="1">The sequence shown here is derived from an EMBL/GenBank/DDBJ whole genome shotgun (WGS) entry which is preliminary data.</text>
</comment>
<keyword evidence="2" id="KW-1185">Reference proteome</keyword>
<dbReference type="EMBL" id="REGN01006122">
    <property type="protein sequence ID" value="RNA10754.1"/>
    <property type="molecule type" value="Genomic_DNA"/>
</dbReference>
<accession>A0A3M7QHY7</accession>